<dbReference type="EMBL" id="CP042831">
    <property type="protein sequence ID" value="QEE49596.1"/>
    <property type="molecule type" value="Genomic_DNA"/>
</dbReference>
<evidence type="ECO:0000313" key="2">
    <source>
        <dbReference type="Proteomes" id="UP000321222"/>
    </source>
</evidence>
<gene>
    <name evidence="1" type="ORF">FUA48_08380</name>
</gene>
<dbReference type="Gene3D" id="3.10.420.10">
    <property type="entry name" value="SecB-like"/>
    <property type="match status" value="1"/>
</dbReference>
<dbReference type="SUPFAM" id="SSF54611">
    <property type="entry name" value="SecB-like"/>
    <property type="match status" value="1"/>
</dbReference>
<dbReference type="OrthoDB" id="983047at2"/>
<protein>
    <recommendedName>
        <fullName evidence="3">Preprotein translocase subunit SecB</fullName>
    </recommendedName>
</protein>
<proteinExistence type="predicted"/>
<reference evidence="1 2" key="1">
    <citation type="submission" date="2019-08" db="EMBL/GenBank/DDBJ databases">
        <title>Flavobacterium alkalisoli sp. nov., isolated from rhizosphere soil of Suaeda salsa.</title>
        <authorList>
            <person name="Sun J.-Q."/>
            <person name="Xu L."/>
        </authorList>
    </citation>
    <scope>NUCLEOTIDE SEQUENCE [LARGE SCALE GENOMIC DNA]</scope>
    <source>
        <strain evidence="1 2">XS-5</strain>
    </source>
</reference>
<evidence type="ECO:0000313" key="1">
    <source>
        <dbReference type="EMBL" id="QEE49596.1"/>
    </source>
</evidence>
<sequence>MKPIKAQAGVAFKFLNYRISNFSYNESSVKGNNFDIEFEPSGEYNSITGEYTLKLNFRAFNNDPKFEVITVTAFADYIFDQPYKIEELPKHFYLSAIPIFFPYIRAFISTLTLQTNHENGVMLLGLINFTNMADVLKEKTIAK</sequence>
<dbReference type="KEGG" id="fak:FUA48_08380"/>
<organism evidence="1 2">
    <name type="scientific">Flavobacterium alkalisoli</name>
    <dbReference type="NCBI Taxonomy" id="2602769"/>
    <lineage>
        <taxon>Bacteria</taxon>
        <taxon>Pseudomonadati</taxon>
        <taxon>Bacteroidota</taxon>
        <taxon>Flavobacteriia</taxon>
        <taxon>Flavobacteriales</taxon>
        <taxon>Flavobacteriaceae</taxon>
        <taxon>Flavobacterium</taxon>
    </lineage>
</organism>
<accession>A0A5B9FU41</accession>
<dbReference type="Proteomes" id="UP000321222">
    <property type="component" value="Chromosome"/>
</dbReference>
<dbReference type="InterPro" id="IPR035958">
    <property type="entry name" value="SecB-like_sf"/>
</dbReference>
<keyword evidence="2" id="KW-1185">Reference proteome</keyword>
<name>A0A5B9FU41_9FLAO</name>
<dbReference type="RefSeq" id="WP_147583104.1">
    <property type="nucleotide sequence ID" value="NZ_CP042831.1"/>
</dbReference>
<dbReference type="AlphaFoldDB" id="A0A5B9FU41"/>
<evidence type="ECO:0008006" key="3">
    <source>
        <dbReference type="Google" id="ProtNLM"/>
    </source>
</evidence>